<protein>
    <submittedName>
        <fullName evidence="1">Uncharacterized protein</fullName>
    </submittedName>
</protein>
<dbReference type="Gene3D" id="3.40.50.1010">
    <property type="entry name" value="5'-nuclease"/>
    <property type="match status" value="1"/>
</dbReference>
<dbReference type="SUPFAM" id="SSF88723">
    <property type="entry name" value="PIN domain-like"/>
    <property type="match status" value="1"/>
</dbReference>
<gene>
    <name evidence="1" type="ORF">MAG551_01396</name>
</gene>
<dbReference type="Proteomes" id="UP000722750">
    <property type="component" value="Unassembled WGS sequence"/>
</dbReference>
<accession>A0A941W325</accession>
<dbReference type="InterPro" id="IPR029060">
    <property type="entry name" value="PIN-like_dom_sf"/>
</dbReference>
<proteinExistence type="predicted"/>
<evidence type="ECO:0000313" key="2">
    <source>
        <dbReference type="Proteomes" id="UP000722750"/>
    </source>
</evidence>
<sequence length="43" mass="4789">MTLGDAIIAGTALDYGLALITKNTIDFQWIQHLELINPFDDII</sequence>
<evidence type="ECO:0000313" key="1">
    <source>
        <dbReference type="EMBL" id="MBS1258338.1"/>
    </source>
</evidence>
<reference evidence="1" key="1">
    <citation type="journal article" date="2021" name="ISME J.">
        <title>Fine-scale metabolic discontinuity in a stratified prokaryote microbiome of a Red Sea deep halocline.</title>
        <authorList>
            <person name="Michoud G."/>
            <person name="Ngugi D.K."/>
            <person name="Barozzi A."/>
            <person name="Merlino G."/>
            <person name="Calleja M.L."/>
            <person name="Delgado-Huertas A."/>
            <person name="Moran X.A.G."/>
            <person name="Daffonchio D."/>
        </authorList>
    </citation>
    <scope>NUCLEOTIDE SEQUENCE</scope>
    <source>
        <strain evidence="1">SuakinDeep_MAG55_1</strain>
    </source>
</reference>
<dbReference type="AlphaFoldDB" id="A0A941W325"/>
<dbReference type="EMBL" id="JAANXD010000058">
    <property type="protein sequence ID" value="MBS1258338.1"/>
    <property type="molecule type" value="Genomic_DNA"/>
</dbReference>
<name>A0A941W325_9BACT</name>
<comment type="caution">
    <text evidence="1">The sequence shown here is derived from an EMBL/GenBank/DDBJ whole genome shotgun (WGS) entry which is preliminary data.</text>
</comment>
<organism evidence="1 2">
    <name type="scientific">Candidatus Scalindua arabica</name>
    <dbReference type="NCBI Taxonomy" id="1127984"/>
    <lineage>
        <taxon>Bacteria</taxon>
        <taxon>Pseudomonadati</taxon>
        <taxon>Planctomycetota</taxon>
        <taxon>Candidatus Brocadiia</taxon>
        <taxon>Candidatus Brocadiales</taxon>
        <taxon>Candidatus Scalinduaceae</taxon>
        <taxon>Candidatus Scalindua</taxon>
    </lineage>
</organism>